<dbReference type="PRINTS" id="PR00598">
    <property type="entry name" value="HTHMARR"/>
</dbReference>
<dbReference type="RefSeq" id="WP_174631834.1">
    <property type="nucleotide sequence ID" value="NZ_CP049074.1"/>
</dbReference>
<dbReference type="AlphaFoldDB" id="A0A6N0NWR0"/>
<dbReference type="GO" id="GO:0003700">
    <property type="term" value="F:DNA-binding transcription factor activity"/>
    <property type="evidence" value="ECO:0007669"/>
    <property type="project" value="InterPro"/>
</dbReference>
<evidence type="ECO:0000313" key="3">
    <source>
        <dbReference type="EMBL" id="QKR00635.1"/>
    </source>
</evidence>
<sequence>MMQRKREIEVLIRISRIYRAMKREFNRRLESHGMTYVDFLILMSVKESPKSMVYLARDVLMTQAGVTAAVDRLEERGFVRRERDRQDRRIINITITEEGVKATEEAIKIYEEMAEELLRDMSQEEKTKLIDLLDVLYEKINKEEKAVE</sequence>
<dbReference type="GeneID" id="55642236"/>
<accession>A0A6N0NWR0</accession>
<proteinExistence type="predicted"/>
<keyword evidence="1" id="KW-0175">Coiled coil</keyword>
<feature type="coiled-coil region" evidence="1">
    <location>
        <begin position="100"/>
        <end position="127"/>
    </location>
</feature>
<protein>
    <submittedName>
        <fullName evidence="3">MarR family transcriptional regulator</fullName>
    </submittedName>
</protein>
<reference evidence="3 4" key="1">
    <citation type="submission" date="2020-02" db="EMBL/GenBank/DDBJ databases">
        <title>Comparative genome analysis reveals the metabolism and evolution of the thermophilic archaeal genus Metallosphaera.</title>
        <authorList>
            <person name="Jiang C."/>
        </authorList>
    </citation>
    <scope>NUCLEOTIDE SEQUENCE [LARGE SCALE GENOMIC DNA]</scope>
    <source>
        <strain evidence="3 4">Ric-A</strain>
    </source>
</reference>
<dbReference type="PROSITE" id="PS50995">
    <property type="entry name" value="HTH_MARR_2"/>
    <property type="match status" value="1"/>
</dbReference>
<gene>
    <name evidence="3" type="ORF">GWK48_09790</name>
</gene>
<dbReference type="InterPro" id="IPR036388">
    <property type="entry name" value="WH-like_DNA-bd_sf"/>
</dbReference>
<dbReference type="Pfam" id="PF12802">
    <property type="entry name" value="MarR_2"/>
    <property type="match status" value="1"/>
</dbReference>
<keyword evidence="4" id="KW-1185">Reference proteome</keyword>
<evidence type="ECO:0000256" key="1">
    <source>
        <dbReference type="SAM" id="Coils"/>
    </source>
</evidence>
<feature type="domain" description="HTH marR-type" evidence="2">
    <location>
        <begin position="7"/>
        <end position="138"/>
    </location>
</feature>
<dbReference type="SMART" id="SM00347">
    <property type="entry name" value="HTH_MARR"/>
    <property type="match status" value="1"/>
</dbReference>
<dbReference type="Gene3D" id="1.10.10.10">
    <property type="entry name" value="Winged helix-like DNA-binding domain superfamily/Winged helix DNA-binding domain"/>
    <property type="match status" value="1"/>
</dbReference>
<dbReference type="InterPro" id="IPR039422">
    <property type="entry name" value="MarR/SlyA-like"/>
</dbReference>
<evidence type="ECO:0000259" key="2">
    <source>
        <dbReference type="PROSITE" id="PS50995"/>
    </source>
</evidence>
<dbReference type="OrthoDB" id="10712at2157"/>
<dbReference type="GO" id="GO:0006950">
    <property type="term" value="P:response to stress"/>
    <property type="evidence" value="ECO:0007669"/>
    <property type="project" value="TreeGrafter"/>
</dbReference>
<organism evidence="3 4">
    <name type="scientific">Metallosphaera tengchongensis</name>
    <dbReference type="NCBI Taxonomy" id="1532350"/>
    <lineage>
        <taxon>Archaea</taxon>
        <taxon>Thermoproteota</taxon>
        <taxon>Thermoprotei</taxon>
        <taxon>Sulfolobales</taxon>
        <taxon>Sulfolobaceae</taxon>
        <taxon>Metallosphaera</taxon>
    </lineage>
</organism>
<evidence type="ECO:0000313" key="4">
    <source>
        <dbReference type="Proteomes" id="UP000509301"/>
    </source>
</evidence>
<dbReference type="PANTHER" id="PTHR33164">
    <property type="entry name" value="TRANSCRIPTIONAL REGULATOR, MARR FAMILY"/>
    <property type="match status" value="1"/>
</dbReference>
<name>A0A6N0NWR0_9CREN</name>
<dbReference type="InterPro" id="IPR036390">
    <property type="entry name" value="WH_DNA-bd_sf"/>
</dbReference>
<dbReference type="KEGG" id="mten:GWK48_09790"/>
<dbReference type="Proteomes" id="UP000509301">
    <property type="component" value="Chromosome"/>
</dbReference>
<dbReference type="PANTHER" id="PTHR33164:SF43">
    <property type="entry name" value="HTH-TYPE TRANSCRIPTIONAL REPRESSOR YETL"/>
    <property type="match status" value="1"/>
</dbReference>
<dbReference type="SUPFAM" id="SSF46785">
    <property type="entry name" value="Winged helix' DNA-binding domain"/>
    <property type="match status" value="1"/>
</dbReference>
<dbReference type="InterPro" id="IPR000835">
    <property type="entry name" value="HTH_MarR-typ"/>
</dbReference>
<dbReference type="EMBL" id="CP049074">
    <property type="protein sequence ID" value="QKR00635.1"/>
    <property type="molecule type" value="Genomic_DNA"/>
</dbReference>